<feature type="binding site" evidence="10">
    <location>
        <position position="924"/>
    </location>
    <ligand>
        <name>Zn(2+)</name>
        <dbReference type="ChEBI" id="CHEBI:29105"/>
    </ligand>
</feature>
<keyword evidence="2 10" id="KW-0963">Cytoplasm</keyword>
<comment type="caution">
    <text evidence="14">The sequence shown here is derived from an EMBL/GenBank/DDBJ whole genome shotgun (WGS) entry which is preliminary data.</text>
</comment>
<comment type="function">
    <text evidence="8 10">Catalyzes the attachment of isoleucine to tRNA(Ile). As IleRS can inadvertently accommodate and process structurally similar amino acids such as valine, to avoid such errors it has two additional distinct tRNA(Ile)-dependent editing activities. One activity is designated as 'pretransfer' editing and involves the hydrolysis of activated Val-AMP. The other activity is designated 'posttransfer' editing and involves deacylation of mischarged Val-tRNA(Ile).</text>
</comment>
<dbReference type="InterPro" id="IPR010663">
    <property type="entry name" value="Znf_FPG/IleRS"/>
</dbReference>
<keyword evidence="6 10" id="KW-0648">Protein biosynthesis</keyword>
<dbReference type="EC" id="6.1.1.5" evidence="10"/>
<dbReference type="Pfam" id="PF06827">
    <property type="entry name" value="zf-FPG_IleRS"/>
    <property type="match status" value="1"/>
</dbReference>
<comment type="cofactor">
    <cofactor evidence="10">
        <name>Zn(2+)</name>
        <dbReference type="ChEBI" id="CHEBI:29105"/>
    </cofactor>
    <text evidence="10">Binds 1 zinc ion per subunit.</text>
</comment>
<feature type="domain" description="Aminoacyl-tRNA synthetase class Ia" evidence="11">
    <location>
        <begin position="42"/>
        <end position="649"/>
    </location>
</feature>
<dbReference type="Pfam" id="PF08264">
    <property type="entry name" value="Anticodon_1"/>
    <property type="match status" value="1"/>
</dbReference>
<keyword evidence="10" id="KW-0862">Zinc</keyword>
<evidence type="ECO:0000256" key="9">
    <source>
        <dbReference type="ARBA" id="ARBA00048359"/>
    </source>
</evidence>
<keyword evidence="5 10" id="KW-0067">ATP-binding</keyword>
<evidence type="ECO:0000256" key="1">
    <source>
        <dbReference type="ARBA" id="ARBA00006887"/>
    </source>
</evidence>
<keyword evidence="7 10" id="KW-0030">Aminoacyl-tRNA synthetase</keyword>
<sequence>MFEINKDEETGSAMNMDYGKTLNLLQTDFPMRGNLPQAEPKMQQQWEEQDNYKLVQESRKGKPKFILHDGPPYANGDIHIGHALNKILKDIIVRHKTMQGYDAPYVPGWDTHGLPIEQAIANSGKVDRKKMSVTEFRDYCKEYALQWVEKQKKQFKRLGIRGDWNNPYITLLPKYEAQQIRVFGGMVNKGYIYKGLKPVYWSPSSESALAEAEIEYKDKTSASIYVAFQVQDGKGKLPEDASIVIWTTTPWTLPANLGISVHPDFDYALVEAAGKKYVLAQGLLEAASKEIGWTDAKVLSTLKGSEMEHILCRHPFYDRTSLVMVGEHVTLEAGTGCVHTAPGHGEDDFVVGQKYNLGVLCPVDNQGHFTAEAPGFEGMFYDKANKVITEKLTESGHLLHMSFIQHQYPHDWRTKKPVIFRATEQWFASVDKFRQEMLDEIKRINWTPEWGEIRLHNMIADRGDWCISRQRAWGVPIPIFYCRSCNEPIATQETIEHVAKIFEQEGSNAWFEKEAKELLPANMVCPKCGHDHFRKETDIMDVWFDSGSSHVAVLETREELQWPADLYLEGSDQYRGWYNSSLITGVAVKGTAPYKGILSHGFTLDGEGRKMSKSLGNTVDPNQVCDKLGADILRLWVSSVDYQSDVRISDNILTQITEVYRKIRNTLRFLLGNLSDFDPAKDRVAAAQMSELDRFALLRLHRMIDRVAKAYDSYEFHVVYQAVHHFCAVEMSAFYLDILKDRLYASEPNDPARRAAQTVLYDALTAITKLIAPILPHTADEVWKYIPGVQLPTVQVAELPAVDTTLFDEKLETKWEQFIELRDDVLKALEEARKEKLIGNSLSAAVHLYPSAETAELLKGFEQLDQLFIVSAVEVHEAGAAEPEGAHKFKGASVNVTVAEGEKCERCWIVTPEVGHDETHPTLCKRCAGVMKSGAVTGA</sequence>
<keyword evidence="3 10" id="KW-0436">Ligase</keyword>
<feature type="domain" description="Methionyl/Valyl/Leucyl/Isoleucyl-tRNA synthetase anticodon-binding" evidence="13">
    <location>
        <begin position="693"/>
        <end position="846"/>
    </location>
</feature>
<keyword evidence="10" id="KW-0479">Metal-binding</keyword>
<dbReference type="InterPro" id="IPR013155">
    <property type="entry name" value="M/V/L/I-tRNA-synth_anticd-bd"/>
</dbReference>
<feature type="binding site" evidence="10">
    <location>
        <position position="613"/>
    </location>
    <ligand>
        <name>ATP</name>
        <dbReference type="ChEBI" id="CHEBI:30616"/>
    </ligand>
</feature>
<evidence type="ECO:0000256" key="6">
    <source>
        <dbReference type="ARBA" id="ARBA00022917"/>
    </source>
</evidence>
<evidence type="ECO:0000259" key="11">
    <source>
        <dbReference type="Pfam" id="PF00133"/>
    </source>
</evidence>
<feature type="binding site" evidence="10">
    <location>
        <position position="927"/>
    </location>
    <ligand>
        <name>Zn(2+)</name>
        <dbReference type="ChEBI" id="CHEBI:29105"/>
    </ligand>
</feature>
<feature type="binding site" evidence="10">
    <location>
        <position position="569"/>
    </location>
    <ligand>
        <name>L-isoleucyl-5'-AMP</name>
        <dbReference type="ChEBI" id="CHEBI:178002"/>
    </ligand>
</feature>
<keyword evidence="15" id="KW-1185">Reference proteome</keyword>
<feature type="domain" description="Zinc finger FPG/IleRS-type" evidence="12">
    <location>
        <begin position="901"/>
        <end position="928"/>
    </location>
</feature>
<comment type="subunit">
    <text evidence="10">Monomer.</text>
</comment>
<evidence type="ECO:0000259" key="13">
    <source>
        <dbReference type="Pfam" id="PF08264"/>
    </source>
</evidence>
<gene>
    <name evidence="10 14" type="primary">ileS</name>
    <name evidence="14" type="ORF">PAECIP111802_00709</name>
</gene>
<feature type="binding site" evidence="10">
    <location>
        <position position="904"/>
    </location>
    <ligand>
        <name>Zn(2+)</name>
        <dbReference type="ChEBI" id="CHEBI:29105"/>
    </ligand>
</feature>
<dbReference type="NCBIfam" id="TIGR00392">
    <property type="entry name" value="ileS"/>
    <property type="match status" value="1"/>
</dbReference>
<organism evidence="14 15">
    <name type="scientific">Paenibacillus allorhizosphaerae</name>
    <dbReference type="NCBI Taxonomy" id="2849866"/>
    <lineage>
        <taxon>Bacteria</taxon>
        <taxon>Bacillati</taxon>
        <taxon>Bacillota</taxon>
        <taxon>Bacilli</taxon>
        <taxon>Bacillales</taxon>
        <taxon>Paenibacillaceae</taxon>
        <taxon>Paenibacillus</taxon>
    </lineage>
</organism>
<feature type="short sequence motif" description="'HIGH' region" evidence="10">
    <location>
        <begin position="72"/>
        <end position="82"/>
    </location>
</feature>
<dbReference type="InterPro" id="IPR002300">
    <property type="entry name" value="aa-tRNA-synth_Ia"/>
</dbReference>
<comment type="subcellular location">
    <subcellularLocation>
        <location evidence="10">Cytoplasm</location>
    </subcellularLocation>
</comment>
<comment type="domain">
    <text evidence="10">IleRS has two distinct active sites: one for aminoacylation and one for editing. The misactivated valine is translocated from the active site to the editing site, which sterically excludes the correctly activated isoleucine. The single editing site contains two valyl binding pockets, one specific for each substrate (Val-AMP or Val-tRNA(Ile)).</text>
</comment>
<dbReference type="PANTHER" id="PTHR42765:SF1">
    <property type="entry name" value="ISOLEUCINE--TRNA LIGASE, MITOCHONDRIAL"/>
    <property type="match status" value="1"/>
</dbReference>
<dbReference type="InterPro" id="IPR023585">
    <property type="entry name" value="Ile-tRNA-ligase_type1"/>
</dbReference>
<evidence type="ECO:0000313" key="15">
    <source>
        <dbReference type="Proteomes" id="UP000730618"/>
    </source>
</evidence>
<evidence type="ECO:0000256" key="3">
    <source>
        <dbReference type="ARBA" id="ARBA00022598"/>
    </source>
</evidence>
<protein>
    <recommendedName>
        <fullName evidence="10">Isoleucine--tRNA ligase</fullName>
        <ecNumber evidence="10">6.1.1.5</ecNumber>
    </recommendedName>
    <alternativeName>
        <fullName evidence="10">Isoleucyl-tRNA synthetase</fullName>
        <shortName evidence="10">IleRS</shortName>
    </alternativeName>
</protein>
<dbReference type="InterPro" id="IPR033708">
    <property type="entry name" value="Anticodon_Ile_BEm"/>
</dbReference>
<dbReference type="HAMAP" id="MF_02002">
    <property type="entry name" value="Ile_tRNA_synth_type1"/>
    <property type="match status" value="1"/>
</dbReference>
<dbReference type="InterPro" id="IPR001412">
    <property type="entry name" value="aa-tRNA-synth_I_CS"/>
</dbReference>
<dbReference type="InterPro" id="IPR050081">
    <property type="entry name" value="Ile-tRNA_ligase"/>
</dbReference>
<evidence type="ECO:0000256" key="10">
    <source>
        <dbReference type="HAMAP-Rule" id="MF_02002"/>
    </source>
</evidence>
<reference evidence="14 15" key="1">
    <citation type="submission" date="2021-06" db="EMBL/GenBank/DDBJ databases">
        <authorList>
            <person name="Criscuolo A."/>
        </authorList>
    </citation>
    <scope>NUCLEOTIDE SEQUENCE [LARGE SCALE GENOMIC DNA]</scope>
    <source>
        <strain evidence="15">CIP 111802</strain>
    </source>
</reference>
<proteinExistence type="inferred from homology"/>
<name>A0ABN7TFZ8_9BACL</name>
<evidence type="ECO:0000256" key="4">
    <source>
        <dbReference type="ARBA" id="ARBA00022741"/>
    </source>
</evidence>
<comment type="catalytic activity">
    <reaction evidence="9 10">
        <text>tRNA(Ile) + L-isoleucine + ATP = L-isoleucyl-tRNA(Ile) + AMP + diphosphate</text>
        <dbReference type="Rhea" id="RHEA:11060"/>
        <dbReference type="Rhea" id="RHEA-COMP:9666"/>
        <dbReference type="Rhea" id="RHEA-COMP:9695"/>
        <dbReference type="ChEBI" id="CHEBI:30616"/>
        <dbReference type="ChEBI" id="CHEBI:33019"/>
        <dbReference type="ChEBI" id="CHEBI:58045"/>
        <dbReference type="ChEBI" id="CHEBI:78442"/>
        <dbReference type="ChEBI" id="CHEBI:78528"/>
        <dbReference type="ChEBI" id="CHEBI:456215"/>
        <dbReference type="EC" id="6.1.1.5"/>
    </reaction>
</comment>
<comment type="similarity">
    <text evidence="1 10">Belongs to the class-I aminoacyl-tRNA synthetase family. IleS type 1 subfamily.</text>
</comment>
<evidence type="ECO:0000259" key="12">
    <source>
        <dbReference type="Pfam" id="PF06827"/>
    </source>
</evidence>
<evidence type="ECO:0000256" key="2">
    <source>
        <dbReference type="ARBA" id="ARBA00022490"/>
    </source>
</evidence>
<dbReference type="GO" id="GO:0004822">
    <property type="term" value="F:isoleucine-tRNA ligase activity"/>
    <property type="evidence" value="ECO:0007669"/>
    <property type="project" value="UniProtKB-EC"/>
</dbReference>
<evidence type="ECO:0000256" key="5">
    <source>
        <dbReference type="ARBA" id="ARBA00022840"/>
    </source>
</evidence>
<dbReference type="CDD" id="cd07960">
    <property type="entry name" value="Anticodon_Ia_Ile_BEm"/>
    <property type="match status" value="1"/>
</dbReference>
<evidence type="ECO:0000256" key="8">
    <source>
        <dbReference type="ARBA" id="ARBA00025217"/>
    </source>
</evidence>
<dbReference type="EMBL" id="CAJVCE010000002">
    <property type="protein sequence ID" value="CAG7621065.1"/>
    <property type="molecule type" value="Genomic_DNA"/>
</dbReference>
<feature type="binding site" evidence="10">
    <location>
        <position position="907"/>
    </location>
    <ligand>
        <name>Zn(2+)</name>
        <dbReference type="ChEBI" id="CHEBI:29105"/>
    </ligand>
</feature>
<dbReference type="Pfam" id="PF00133">
    <property type="entry name" value="tRNA-synt_1"/>
    <property type="match status" value="1"/>
</dbReference>
<keyword evidence="4 10" id="KW-0547">Nucleotide-binding</keyword>
<accession>A0ABN7TFZ8</accession>
<feature type="short sequence motif" description="'KMSKS' region" evidence="10">
    <location>
        <begin position="610"/>
        <end position="614"/>
    </location>
</feature>
<dbReference type="PROSITE" id="PS00178">
    <property type="entry name" value="AA_TRNA_LIGASE_I"/>
    <property type="match status" value="1"/>
</dbReference>
<dbReference type="InterPro" id="IPR002301">
    <property type="entry name" value="Ile-tRNA-ligase"/>
</dbReference>
<dbReference type="Proteomes" id="UP000730618">
    <property type="component" value="Unassembled WGS sequence"/>
</dbReference>
<dbReference type="PANTHER" id="PTHR42765">
    <property type="entry name" value="SOLEUCYL-TRNA SYNTHETASE"/>
    <property type="match status" value="1"/>
</dbReference>
<evidence type="ECO:0000313" key="14">
    <source>
        <dbReference type="EMBL" id="CAG7621065.1"/>
    </source>
</evidence>
<evidence type="ECO:0000256" key="7">
    <source>
        <dbReference type="ARBA" id="ARBA00023146"/>
    </source>
</evidence>
<dbReference type="CDD" id="cd00818">
    <property type="entry name" value="IleRS_core"/>
    <property type="match status" value="1"/>
</dbReference>